<dbReference type="RefSeq" id="WP_171219498.1">
    <property type="nucleotide sequence ID" value="NZ_JABEPP010000004.1"/>
</dbReference>
<dbReference type="GO" id="GO:0015159">
    <property type="term" value="F:polysaccharide transmembrane transporter activity"/>
    <property type="evidence" value="ECO:0007669"/>
    <property type="project" value="InterPro"/>
</dbReference>
<evidence type="ECO:0000259" key="5">
    <source>
        <dbReference type="Pfam" id="PF25994"/>
    </source>
</evidence>
<evidence type="ECO:0000256" key="2">
    <source>
        <dbReference type="SAM" id="Coils"/>
    </source>
</evidence>
<dbReference type="Pfam" id="PF02563">
    <property type="entry name" value="Poly_export"/>
    <property type="match status" value="1"/>
</dbReference>
<dbReference type="Pfam" id="PF25994">
    <property type="entry name" value="HH_AprE"/>
    <property type="match status" value="1"/>
</dbReference>
<accession>A0A849I3S3</accession>
<dbReference type="PANTHER" id="PTHR33619:SF3">
    <property type="entry name" value="POLYSACCHARIDE EXPORT PROTEIN GFCE-RELATED"/>
    <property type="match status" value="1"/>
</dbReference>
<gene>
    <name evidence="6" type="ORF">HJG44_16985</name>
</gene>
<feature type="domain" description="Polysaccharide export protein N-terminal" evidence="3">
    <location>
        <begin position="37"/>
        <end position="111"/>
    </location>
</feature>
<feature type="coiled-coil region" evidence="2">
    <location>
        <begin position="229"/>
        <end position="258"/>
    </location>
</feature>
<organism evidence="6 7">
    <name type="scientific">Enterovirga aerilata</name>
    <dbReference type="NCBI Taxonomy" id="2730920"/>
    <lineage>
        <taxon>Bacteria</taxon>
        <taxon>Pseudomonadati</taxon>
        <taxon>Pseudomonadota</taxon>
        <taxon>Alphaproteobacteria</taxon>
        <taxon>Hyphomicrobiales</taxon>
        <taxon>Methylobacteriaceae</taxon>
        <taxon>Enterovirga</taxon>
    </lineage>
</organism>
<evidence type="ECO:0000259" key="3">
    <source>
        <dbReference type="Pfam" id="PF02563"/>
    </source>
</evidence>
<dbReference type="Gene3D" id="3.10.560.10">
    <property type="entry name" value="Outer membrane lipoprotein wza domain like"/>
    <property type="match status" value="1"/>
</dbReference>
<evidence type="ECO:0000259" key="4">
    <source>
        <dbReference type="Pfam" id="PF10531"/>
    </source>
</evidence>
<dbReference type="AlphaFoldDB" id="A0A849I3S3"/>
<keyword evidence="7" id="KW-1185">Reference proteome</keyword>
<dbReference type="Gene3D" id="3.30.1950.10">
    <property type="entry name" value="wza like domain"/>
    <property type="match status" value="1"/>
</dbReference>
<protein>
    <submittedName>
        <fullName evidence="6">Polysaccharide export protein</fullName>
    </submittedName>
</protein>
<proteinExistence type="predicted"/>
<name>A0A849I3S3_9HYPH</name>
<dbReference type="InterPro" id="IPR049712">
    <property type="entry name" value="Poly_export"/>
</dbReference>
<dbReference type="PANTHER" id="PTHR33619">
    <property type="entry name" value="POLYSACCHARIDE EXPORT PROTEIN GFCE-RELATED"/>
    <property type="match status" value="1"/>
</dbReference>
<evidence type="ECO:0000256" key="1">
    <source>
        <dbReference type="ARBA" id="ARBA00022729"/>
    </source>
</evidence>
<dbReference type="Proteomes" id="UP000564885">
    <property type="component" value="Unassembled WGS sequence"/>
</dbReference>
<dbReference type="EMBL" id="JABEPP010000004">
    <property type="protein sequence ID" value="NNM74072.1"/>
    <property type="molecule type" value="Genomic_DNA"/>
</dbReference>
<dbReference type="Pfam" id="PF10531">
    <property type="entry name" value="SLBB"/>
    <property type="match status" value="1"/>
</dbReference>
<keyword evidence="2" id="KW-0175">Coiled coil</keyword>
<sequence>MATDQPSRQATRSPVLRTLRAAAIAAMICCAGAGRAEAQSLQIGPGDRLAVTVFGQPEMSGEFLVGDDGMIVFPLIGEVAVADATLGEIQKRFVEQLKDGFIVNPAVTVRIVELRPVYVVGDVRAPGSYPFRFGASVMSAVALAGGFGAQDQPAAAARTELILADERVRVLEGKLGALVLKLARLHAQRDDAPFDPPRPDGMTPTEYLPALERERGALTADSRALAQELALLRQQKPRIEAEKQALEVQRQSEQVQLNLIREHISGFTQLMAQGYARRYTGIELQREEARNTGNIARLNADMARLDLALIETELRIQTATNTYRRRILAEVEDTMAKIAEIRASLPSAREILAARLQQSGSIADRADQKRSIAIIRRHKGETFTTAAQGTTPVRPGDIVEVRIEPANAEVRGIGPITMRDSVPPPP</sequence>
<evidence type="ECO:0000313" key="6">
    <source>
        <dbReference type="EMBL" id="NNM74072.1"/>
    </source>
</evidence>
<dbReference type="InterPro" id="IPR003715">
    <property type="entry name" value="Poly_export_N"/>
</dbReference>
<comment type="caution">
    <text evidence="6">The sequence shown here is derived from an EMBL/GenBank/DDBJ whole genome shotgun (WGS) entry which is preliminary data.</text>
</comment>
<reference evidence="6 7" key="1">
    <citation type="submission" date="2020-04" db="EMBL/GenBank/DDBJ databases">
        <title>Enterovirga sp. isolate from soil.</title>
        <authorList>
            <person name="Chea S."/>
            <person name="Kim D.-U."/>
        </authorList>
    </citation>
    <scope>NUCLEOTIDE SEQUENCE [LARGE SCALE GENOMIC DNA]</scope>
    <source>
        <strain evidence="6 7">DB1703</strain>
    </source>
</reference>
<keyword evidence="1" id="KW-0732">Signal</keyword>
<dbReference type="InterPro" id="IPR019554">
    <property type="entry name" value="Soluble_ligand-bd"/>
</dbReference>
<feature type="domain" description="Soluble ligand binding" evidence="4">
    <location>
        <begin position="117"/>
        <end position="151"/>
    </location>
</feature>
<dbReference type="InterPro" id="IPR058781">
    <property type="entry name" value="HH_AprE-like"/>
</dbReference>
<evidence type="ECO:0000313" key="7">
    <source>
        <dbReference type="Proteomes" id="UP000564885"/>
    </source>
</evidence>
<feature type="domain" description="AprE-like long alpha-helical hairpin" evidence="5">
    <location>
        <begin position="166"/>
        <end position="350"/>
    </location>
</feature>